<keyword evidence="6 10" id="KW-0812">Transmembrane</keyword>
<keyword evidence="8 10" id="KW-1133">Transmembrane helix</keyword>
<keyword evidence="7" id="KW-0677">Repeat</keyword>
<feature type="transmembrane region" description="Helical" evidence="10">
    <location>
        <begin position="6"/>
        <end position="27"/>
    </location>
</feature>
<protein>
    <recommendedName>
        <fullName evidence="13">Bidirectional sugar transporter SWEET</fullName>
    </recommendedName>
</protein>
<dbReference type="Gene3D" id="1.20.1280.290">
    <property type="match status" value="2"/>
</dbReference>
<comment type="similarity">
    <text evidence="2">Belongs to the SWEET sugar transporter family.</text>
</comment>
<dbReference type="EMBL" id="JAXQNO010000001">
    <property type="protein sequence ID" value="KAK4804975.1"/>
    <property type="molecule type" value="Genomic_DNA"/>
</dbReference>
<dbReference type="Proteomes" id="UP001346149">
    <property type="component" value="Unassembled WGS sequence"/>
</dbReference>
<keyword evidence="4" id="KW-1003">Cell membrane</keyword>
<dbReference type="FunFam" id="1.20.1280.290:FF:000003">
    <property type="entry name" value="Bidirectional sugar transporter SWEET"/>
    <property type="match status" value="1"/>
</dbReference>
<evidence type="ECO:0000256" key="7">
    <source>
        <dbReference type="ARBA" id="ARBA00022737"/>
    </source>
</evidence>
<feature type="transmembrane region" description="Helical" evidence="10">
    <location>
        <begin position="194"/>
        <end position="215"/>
    </location>
</feature>
<proteinExistence type="inferred from homology"/>
<dbReference type="GO" id="GO:0008515">
    <property type="term" value="F:sucrose transmembrane transporter activity"/>
    <property type="evidence" value="ECO:0007669"/>
    <property type="project" value="UniProtKB-ARBA"/>
</dbReference>
<evidence type="ECO:0000256" key="3">
    <source>
        <dbReference type="ARBA" id="ARBA00022448"/>
    </source>
</evidence>
<name>A0AAN7MF31_TRANT</name>
<accession>A0AAN7MF31</accession>
<evidence type="ECO:0000256" key="9">
    <source>
        <dbReference type="ARBA" id="ARBA00023136"/>
    </source>
</evidence>
<evidence type="ECO:0000256" key="1">
    <source>
        <dbReference type="ARBA" id="ARBA00004651"/>
    </source>
</evidence>
<organism evidence="11 12">
    <name type="scientific">Trapa natans</name>
    <name type="common">Water chestnut</name>
    <dbReference type="NCBI Taxonomy" id="22666"/>
    <lineage>
        <taxon>Eukaryota</taxon>
        <taxon>Viridiplantae</taxon>
        <taxon>Streptophyta</taxon>
        <taxon>Embryophyta</taxon>
        <taxon>Tracheophyta</taxon>
        <taxon>Spermatophyta</taxon>
        <taxon>Magnoliopsida</taxon>
        <taxon>eudicotyledons</taxon>
        <taxon>Gunneridae</taxon>
        <taxon>Pentapetalae</taxon>
        <taxon>rosids</taxon>
        <taxon>malvids</taxon>
        <taxon>Myrtales</taxon>
        <taxon>Lythraceae</taxon>
        <taxon>Trapa</taxon>
    </lineage>
</organism>
<keyword evidence="5" id="KW-0762">Sugar transport</keyword>
<evidence type="ECO:0008006" key="13">
    <source>
        <dbReference type="Google" id="ProtNLM"/>
    </source>
</evidence>
<feature type="transmembrane region" description="Helical" evidence="10">
    <location>
        <begin position="70"/>
        <end position="92"/>
    </location>
</feature>
<keyword evidence="3" id="KW-0813">Transport</keyword>
<dbReference type="GO" id="GO:0051119">
    <property type="term" value="F:sugar transmembrane transporter activity"/>
    <property type="evidence" value="ECO:0007669"/>
    <property type="project" value="InterPro"/>
</dbReference>
<evidence type="ECO:0000313" key="11">
    <source>
        <dbReference type="EMBL" id="KAK4804975.1"/>
    </source>
</evidence>
<feature type="transmembrane region" description="Helical" evidence="10">
    <location>
        <begin position="104"/>
        <end position="123"/>
    </location>
</feature>
<dbReference type="InterPro" id="IPR004316">
    <property type="entry name" value="SWEET_rpt"/>
</dbReference>
<evidence type="ECO:0000256" key="4">
    <source>
        <dbReference type="ARBA" id="ARBA00022475"/>
    </source>
</evidence>
<sequence length="401" mass="43252">MAAHHAITLAFAFGLMGNIIGFITFLAPLPTFYHIYKRRSARGFQSIPYAVSLMSATILLYYGSLKKDMLLISINSFGCFISMAYVGAYLAYATRNGRWLTVKLVLGLNVLGFGAIFLSTTLVGHKLSPKTQIEALGWICMVFSICVFAAPLGIMRKVIRTRNVEYMPFSLSAFLTVGAVVWFCYGFFRRDFFIAVPNILGFLLGMIQMGLYFFYRNSRASVYRDAGLETVAGNDKLSEQGEQVIEVVSLREILQAALNPSVLEEISTGVHAGDVSITILEMDEAETGAVGKERVSEEVTTTGGELSISIQVVADTLAVAAPSNAEPPGVTEQDTNLDSGRVEEVTANTNLHGGEVSVSIKVVAGLSMEAAGTEAEVDKAAEKKGGVAAVSEKWLEAGEES</sequence>
<evidence type="ECO:0000256" key="8">
    <source>
        <dbReference type="ARBA" id="ARBA00022989"/>
    </source>
</evidence>
<feature type="transmembrane region" description="Helical" evidence="10">
    <location>
        <begin position="47"/>
        <end position="64"/>
    </location>
</feature>
<gene>
    <name evidence="11" type="ORF">SAY86_004792</name>
</gene>
<dbReference type="AlphaFoldDB" id="A0AAN7MF31"/>
<evidence type="ECO:0000313" key="12">
    <source>
        <dbReference type="Proteomes" id="UP001346149"/>
    </source>
</evidence>
<dbReference type="InterPro" id="IPR047664">
    <property type="entry name" value="SWEET"/>
</dbReference>
<evidence type="ECO:0000256" key="10">
    <source>
        <dbReference type="SAM" id="Phobius"/>
    </source>
</evidence>
<evidence type="ECO:0000256" key="2">
    <source>
        <dbReference type="ARBA" id="ARBA00007809"/>
    </source>
</evidence>
<dbReference type="Pfam" id="PF03083">
    <property type="entry name" value="MtN3_slv"/>
    <property type="match status" value="2"/>
</dbReference>
<dbReference type="PANTHER" id="PTHR10791:SF165">
    <property type="entry name" value="BIDIRECTIONAL SUGAR TRANSPORTER SWEET10"/>
    <property type="match status" value="1"/>
</dbReference>
<keyword evidence="9 10" id="KW-0472">Membrane</keyword>
<comment type="subcellular location">
    <subcellularLocation>
        <location evidence="1">Cell membrane</location>
        <topology evidence="1">Multi-pass membrane protein</topology>
    </subcellularLocation>
</comment>
<feature type="transmembrane region" description="Helical" evidence="10">
    <location>
        <begin position="166"/>
        <end position="188"/>
    </location>
</feature>
<reference evidence="11 12" key="1">
    <citation type="journal article" date="2023" name="Hortic Res">
        <title>Pangenome of water caltrop reveals structural variations and asymmetric subgenome divergence after allopolyploidization.</title>
        <authorList>
            <person name="Zhang X."/>
            <person name="Chen Y."/>
            <person name="Wang L."/>
            <person name="Yuan Y."/>
            <person name="Fang M."/>
            <person name="Shi L."/>
            <person name="Lu R."/>
            <person name="Comes H.P."/>
            <person name="Ma Y."/>
            <person name="Chen Y."/>
            <person name="Huang G."/>
            <person name="Zhou Y."/>
            <person name="Zheng Z."/>
            <person name="Qiu Y."/>
        </authorList>
    </citation>
    <scope>NUCLEOTIDE SEQUENCE [LARGE SCALE GENOMIC DNA]</scope>
    <source>
        <strain evidence="11">F231</strain>
    </source>
</reference>
<dbReference type="PANTHER" id="PTHR10791">
    <property type="entry name" value="RAG1-ACTIVATING PROTEIN 1"/>
    <property type="match status" value="1"/>
</dbReference>
<comment type="caution">
    <text evidence="11">The sequence shown here is derived from an EMBL/GenBank/DDBJ whole genome shotgun (WGS) entry which is preliminary data.</text>
</comment>
<evidence type="ECO:0000256" key="5">
    <source>
        <dbReference type="ARBA" id="ARBA00022597"/>
    </source>
</evidence>
<feature type="transmembrane region" description="Helical" evidence="10">
    <location>
        <begin position="135"/>
        <end position="154"/>
    </location>
</feature>
<evidence type="ECO:0000256" key="6">
    <source>
        <dbReference type="ARBA" id="ARBA00022692"/>
    </source>
</evidence>
<dbReference type="FunFam" id="1.20.1280.290:FF:000001">
    <property type="entry name" value="Bidirectional sugar transporter SWEET"/>
    <property type="match status" value="1"/>
</dbReference>
<keyword evidence="12" id="KW-1185">Reference proteome</keyword>
<dbReference type="GO" id="GO:0005886">
    <property type="term" value="C:plasma membrane"/>
    <property type="evidence" value="ECO:0007669"/>
    <property type="project" value="UniProtKB-SubCell"/>
</dbReference>